<reference evidence="1" key="1">
    <citation type="submission" date="2017-08" db="EMBL/GenBank/DDBJ databases">
        <authorList>
            <person name="Imhoff J.F."/>
            <person name="Rahn T."/>
            <person name="Kuenzel S."/>
            <person name="Neulinger S.C."/>
        </authorList>
    </citation>
    <scope>NUCLEOTIDE SEQUENCE</scope>
    <source>
        <strain evidence="1">IM 151</strain>
    </source>
</reference>
<dbReference type="RefSeq" id="WP_200378497.1">
    <property type="nucleotide sequence ID" value="NZ_NRRU01000029.1"/>
</dbReference>
<comment type="caution">
    <text evidence="1">The sequence shown here is derived from an EMBL/GenBank/DDBJ whole genome shotgun (WGS) entry which is preliminary data.</text>
</comment>
<dbReference type="Proteomes" id="UP001041814">
    <property type="component" value="Unassembled WGS sequence"/>
</dbReference>
<protein>
    <submittedName>
        <fullName evidence="1">Uncharacterized protein</fullName>
    </submittedName>
</protein>
<name>A0ABS1DW60_RUBGE</name>
<accession>A0ABS1DW60</accession>
<evidence type="ECO:0000313" key="1">
    <source>
        <dbReference type="EMBL" id="MBK1713012.1"/>
    </source>
</evidence>
<keyword evidence="2" id="KW-1185">Reference proteome</keyword>
<sequence length="280" mass="30567">MSTLHDWLEQAWERHDTQAQELAHELLARATALPDDEDGADAVRLARHTMLSHLARPGLLHAFIASLPAGAKLDPARSRAEWALAQVEGRPAEPLPEVVAWGLLGDVVPAELLLGRLDSPRVRLLPLETRATNHPDPAARRAYAATVHNVTHALRLGPREPALDVLMIEMAELERRAWERAGTWMHVERADYHLALCHAVLGHGAEAQRHAAACIAACEAHDAEASERFFAHESAVHAAQAAGDREALVHHRSAMVALLAAVQDTDMHAFCEQTLAATPQ</sequence>
<evidence type="ECO:0000313" key="2">
    <source>
        <dbReference type="Proteomes" id="UP001041814"/>
    </source>
</evidence>
<gene>
    <name evidence="1" type="ORF">CKO43_09495</name>
</gene>
<proteinExistence type="predicted"/>
<dbReference type="EMBL" id="NRRU01000029">
    <property type="protein sequence ID" value="MBK1713012.1"/>
    <property type="molecule type" value="Genomic_DNA"/>
</dbReference>
<organism evidence="1 2">
    <name type="scientific">Rubrivivax gelatinosus</name>
    <name type="common">Rhodocyclus gelatinosus</name>
    <name type="synonym">Rhodopseudomonas gelatinosa</name>
    <dbReference type="NCBI Taxonomy" id="28068"/>
    <lineage>
        <taxon>Bacteria</taxon>
        <taxon>Pseudomonadati</taxon>
        <taxon>Pseudomonadota</taxon>
        <taxon>Betaproteobacteria</taxon>
        <taxon>Burkholderiales</taxon>
        <taxon>Sphaerotilaceae</taxon>
        <taxon>Rubrivivax</taxon>
    </lineage>
</organism>
<reference evidence="1" key="2">
    <citation type="journal article" date="2020" name="Microorganisms">
        <title>Osmotic Adaptation and Compatible Solute Biosynthesis of Phototrophic Bacteria as Revealed from Genome Analyses.</title>
        <authorList>
            <person name="Imhoff J.F."/>
            <person name="Rahn T."/>
            <person name="Kunzel S."/>
            <person name="Keller A."/>
            <person name="Neulinger S.C."/>
        </authorList>
    </citation>
    <scope>NUCLEOTIDE SEQUENCE</scope>
    <source>
        <strain evidence="1">IM 151</strain>
    </source>
</reference>